<gene>
    <name evidence="1" type="ORF">EAH77_15110</name>
</gene>
<reference evidence="1 2" key="1">
    <citation type="journal article" date="2019" name="Environ. Microbiol.">
        <title>Species interactions and distinct microbial communities in high Arctic permafrost affected cryosols are associated with the CH4 and CO2 gas fluxes.</title>
        <authorList>
            <person name="Altshuler I."/>
            <person name="Hamel J."/>
            <person name="Turney S."/>
            <person name="Magnuson E."/>
            <person name="Levesque R."/>
            <person name="Greer C."/>
            <person name="Whyte L.G."/>
        </authorList>
    </citation>
    <scope>NUCLEOTIDE SEQUENCE [LARGE SCALE GENOMIC DNA]</scope>
    <source>
        <strain evidence="1 2">E4</strain>
    </source>
</reference>
<dbReference type="Proteomes" id="UP000317663">
    <property type="component" value="Unassembled WGS sequence"/>
</dbReference>
<sequence length="205" mass="23151">MRASEMSIISKDTIPVSRLNLTEFKAHYAYSDIESLAANIVSEMMDLPTLHTAPTFVQVQDKIFTYNPTRIKKYPLVATTVGSPEFLIDLQAFLSGILQTRGDRFIDQLLRQMDNAPRGANRRVLLYTSCYVELVARQVKLNDHNRHDLLSIISDVIESGSMPVQDLRGFTSPLEPQAIKNLESMLECLQANKPLPENLFGPLRD</sequence>
<dbReference type="EMBL" id="RCZD01000008">
    <property type="protein sequence ID" value="TPG59893.1"/>
    <property type="molecule type" value="Genomic_DNA"/>
</dbReference>
<name>A0A502GGP1_9GAMM</name>
<dbReference type="AlphaFoldDB" id="A0A502GGP1"/>
<evidence type="ECO:0000313" key="2">
    <source>
        <dbReference type="Proteomes" id="UP000317663"/>
    </source>
</evidence>
<organism evidence="1 2">
    <name type="scientific">Ewingella americana</name>
    <dbReference type="NCBI Taxonomy" id="41202"/>
    <lineage>
        <taxon>Bacteria</taxon>
        <taxon>Pseudomonadati</taxon>
        <taxon>Pseudomonadota</taxon>
        <taxon>Gammaproteobacteria</taxon>
        <taxon>Enterobacterales</taxon>
        <taxon>Yersiniaceae</taxon>
        <taxon>Ewingella</taxon>
    </lineage>
</organism>
<proteinExistence type="predicted"/>
<keyword evidence="2" id="KW-1185">Reference proteome</keyword>
<evidence type="ECO:0000313" key="1">
    <source>
        <dbReference type="EMBL" id="TPG59893.1"/>
    </source>
</evidence>
<accession>A0A502GGP1</accession>
<comment type="caution">
    <text evidence="1">The sequence shown here is derived from an EMBL/GenBank/DDBJ whole genome shotgun (WGS) entry which is preliminary data.</text>
</comment>
<protein>
    <submittedName>
        <fullName evidence="1">Uncharacterized protein</fullName>
    </submittedName>
</protein>